<feature type="transmembrane region" description="Helical" evidence="1">
    <location>
        <begin position="111"/>
        <end position="129"/>
    </location>
</feature>
<keyword evidence="1" id="KW-0812">Transmembrane</keyword>
<evidence type="ECO:0000313" key="3">
    <source>
        <dbReference type="EMBL" id="AKQ64583.1"/>
    </source>
</evidence>
<dbReference type="GO" id="GO:0004175">
    <property type="term" value="F:endopeptidase activity"/>
    <property type="evidence" value="ECO:0007669"/>
    <property type="project" value="UniProtKB-ARBA"/>
</dbReference>
<evidence type="ECO:0000259" key="2">
    <source>
        <dbReference type="Pfam" id="PF02517"/>
    </source>
</evidence>
<dbReference type="RefSeq" id="WP_002634707.1">
    <property type="nucleotide sequence ID" value="NZ_CP012109.1"/>
</dbReference>
<organism evidence="3 4">
    <name type="scientific">Pseudomyxococcus hansupus</name>
    <dbReference type="NCBI Taxonomy" id="1297742"/>
    <lineage>
        <taxon>Bacteria</taxon>
        <taxon>Pseudomonadati</taxon>
        <taxon>Myxococcota</taxon>
        <taxon>Myxococcia</taxon>
        <taxon>Myxococcales</taxon>
        <taxon>Cystobacterineae</taxon>
        <taxon>Myxococcaceae</taxon>
        <taxon>Pseudomyxococcus</taxon>
    </lineage>
</organism>
<dbReference type="KEGG" id="mym:A176_001495"/>
<feature type="transmembrane region" description="Helical" evidence="1">
    <location>
        <begin position="141"/>
        <end position="160"/>
    </location>
</feature>
<dbReference type="STRING" id="1297742.A176_001495"/>
<dbReference type="Pfam" id="PF02517">
    <property type="entry name" value="Rce1-like"/>
    <property type="match status" value="1"/>
</dbReference>
<dbReference type="InterPro" id="IPR003675">
    <property type="entry name" value="Rce1/LyrA-like_dom"/>
</dbReference>
<accession>A0A0H4WSP9</accession>
<evidence type="ECO:0000256" key="1">
    <source>
        <dbReference type="SAM" id="Phobius"/>
    </source>
</evidence>
<keyword evidence="1" id="KW-0472">Membrane</keyword>
<proteinExistence type="predicted"/>
<feature type="domain" description="CAAX prenyl protease 2/Lysostaphin resistance protein A-like" evidence="2">
    <location>
        <begin position="146"/>
        <end position="237"/>
    </location>
</feature>
<feature type="transmembrane region" description="Helical" evidence="1">
    <location>
        <begin position="73"/>
        <end position="91"/>
    </location>
</feature>
<keyword evidence="4" id="KW-1185">Reference proteome</keyword>
<dbReference type="Proteomes" id="UP000009026">
    <property type="component" value="Chromosome"/>
</dbReference>
<dbReference type="PATRIC" id="fig|1297742.4.peg.1512"/>
<dbReference type="eggNOG" id="COG1266">
    <property type="taxonomic scope" value="Bacteria"/>
</dbReference>
<reference evidence="3 4" key="1">
    <citation type="journal article" date="2016" name="PLoS ONE">
        <title>Complete Genome Sequence and Comparative Genomics of a Novel Myxobacterium Myxococcus hansupus.</title>
        <authorList>
            <person name="Sharma G."/>
            <person name="Narwani T."/>
            <person name="Subramanian S."/>
        </authorList>
    </citation>
    <scope>NUCLEOTIDE SEQUENCE [LARGE SCALE GENOMIC DNA]</scope>
    <source>
        <strain evidence="4">mixupus</strain>
    </source>
</reference>
<evidence type="ECO:0000313" key="4">
    <source>
        <dbReference type="Proteomes" id="UP000009026"/>
    </source>
</evidence>
<dbReference type="GO" id="GO:0080120">
    <property type="term" value="P:CAAX-box protein maturation"/>
    <property type="evidence" value="ECO:0007669"/>
    <property type="project" value="UniProtKB-ARBA"/>
</dbReference>
<keyword evidence="1" id="KW-1133">Transmembrane helix</keyword>
<name>A0A0H4WSP9_9BACT</name>
<protein>
    <recommendedName>
        <fullName evidence="2">CAAX prenyl protease 2/Lysostaphin resistance protein A-like domain-containing protein</fullName>
    </recommendedName>
</protein>
<feature type="transmembrane region" description="Helical" evidence="1">
    <location>
        <begin position="183"/>
        <end position="214"/>
    </location>
</feature>
<gene>
    <name evidence="3" type="ORF">A176_001495</name>
</gene>
<sequence>MNTVSLLLAYTSRLLPGGVLGAVLLWLLPRSRIELRLAVWVMLFILMRDLMTPLGLWQFGVEGGFWLRMSSDAGFLLLMGLSSAAMVWVMNASDPALAREVVWLRGGWGEALAWGGLGAGVVVLPVWFFSGGGSSAGEPGAVAPALLPVLAVFCLLGNFYEEVLFRGYFQGLLEPSLGLWRSAVLSGVLFAFCHAFLALTVTGAGVPLLLFTLWEGLLAGAARARSGVLASTLLHGGAIFLLASGLI</sequence>
<dbReference type="AlphaFoldDB" id="A0A0H4WSP9"/>
<feature type="transmembrane region" description="Helical" evidence="1">
    <location>
        <begin position="226"/>
        <end position="246"/>
    </location>
</feature>
<dbReference type="OrthoDB" id="118729at2"/>
<feature type="transmembrane region" description="Helical" evidence="1">
    <location>
        <begin position="37"/>
        <end position="61"/>
    </location>
</feature>
<dbReference type="EMBL" id="CP012109">
    <property type="protein sequence ID" value="AKQ64583.1"/>
    <property type="molecule type" value="Genomic_DNA"/>
</dbReference>